<keyword evidence="21" id="KW-0804">Transcription</keyword>
<dbReference type="GO" id="GO:0005694">
    <property type="term" value="C:chromosome"/>
    <property type="evidence" value="ECO:0007669"/>
    <property type="project" value="UniProtKB-SubCell"/>
</dbReference>
<dbReference type="InterPro" id="IPR012317">
    <property type="entry name" value="Poly(ADP-ribose)pol_cat_dom"/>
</dbReference>
<dbReference type="CDD" id="cd08001">
    <property type="entry name" value="WGR_PARP1_like"/>
    <property type="match status" value="1"/>
</dbReference>
<evidence type="ECO:0000256" key="16">
    <source>
        <dbReference type="ARBA" id="ARBA00022833"/>
    </source>
</evidence>
<dbReference type="PROSITE" id="PS51059">
    <property type="entry name" value="PARP_CATALYTIC"/>
    <property type="match status" value="1"/>
</dbReference>
<evidence type="ECO:0000256" key="20">
    <source>
        <dbReference type="ARBA" id="ARBA00023125"/>
    </source>
</evidence>
<evidence type="ECO:0000256" key="22">
    <source>
        <dbReference type="ARBA" id="ARBA00023242"/>
    </source>
</evidence>
<dbReference type="InterPro" id="IPR049296">
    <property type="entry name" value="PARP1-like_PADR1_N"/>
</dbReference>
<comment type="catalytic activity">
    <reaction evidence="28">
        <text>L-tyrosyl-[protein] + NAD(+) = O-(ADP-D-ribosyl)-L-tyrosyl-[protein] + nicotinamide + H(+)</text>
        <dbReference type="Rhea" id="RHEA:58236"/>
        <dbReference type="Rhea" id="RHEA-COMP:10136"/>
        <dbReference type="Rhea" id="RHEA-COMP:15092"/>
        <dbReference type="ChEBI" id="CHEBI:15378"/>
        <dbReference type="ChEBI" id="CHEBI:17154"/>
        <dbReference type="ChEBI" id="CHEBI:46858"/>
        <dbReference type="ChEBI" id="CHEBI:57540"/>
        <dbReference type="ChEBI" id="CHEBI:142557"/>
    </reaction>
    <physiologicalReaction direction="left-to-right" evidence="28">
        <dbReference type="Rhea" id="RHEA:58237"/>
    </physiologicalReaction>
</comment>
<dbReference type="GO" id="GO:0016779">
    <property type="term" value="F:nucleotidyltransferase activity"/>
    <property type="evidence" value="ECO:0007669"/>
    <property type="project" value="UniProtKB-KW"/>
</dbReference>
<keyword evidence="7" id="KW-0021">Allosteric enzyme</keyword>
<protein>
    <submittedName>
        <fullName evidence="34">Uncharacterized protein</fullName>
    </submittedName>
</protein>
<evidence type="ECO:0000256" key="12">
    <source>
        <dbReference type="ARBA" id="ARBA00022723"/>
    </source>
</evidence>
<dbReference type="GO" id="GO:0003950">
    <property type="term" value="F:NAD+ poly-ADP-ribosyltransferase activity"/>
    <property type="evidence" value="ECO:0007669"/>
    <property type="project" value="UniProtKB-UniRule"/>
</dbReference>
<evidence type="ECO:0000256" key="5">
    <source>
        <dbReference type="ARBA" id="ARBA00022490"/>
    </source>
</evidence>
<name>A0A7R8ZNI4_9CRUS</name>
<keyword evidence="10" id="KW-0808">Transferase</keyword>
<dbReference type="PROSITE" id="PS52007">
    <property type="entry name" value="PADR1"/>
    <property type="match status" value="1"/>
</dbReference>
<evidence type="ECO:0000256" key="3">
    <source>
        <dbReference type="ARBA" id="ARBA00004604"/>
    </source>
</evidence>
<dbReference type="Pfam" id="PF08063">
    <property type="entry name" value="Zn_ribbon_PADR1"/>
    <property type="match status" value="1"/>
</dbReference>
<dbReference type="Gene3D" id="3.40.50.10190">
    <property type="entry name" value="BRCT domain"/>
    <property type="match status" value="1"/>
</dbReference>
<dbReference type="InterPro" id="IPR036930">
    <property type="entry name" value="WGR_dom_sf"/>
</dbReference>
<feature type="domain" description="PARP alpha-helical" evidence="32">
    <location>
        <begin position="690"/>
        <end position="811"/>
    </location>
</feature>
<keyword evidence="15" id="KW-0863">Zinc-finger</keyword>
<evidence type="ECO:0000256" key="26">
    <source>
        <dbReference type="ARBA" id="ARBA00033987"/>
    </source>
</evidence>
<keyword evidence="8" id="KW-0399">Innate immunity</keyword>
<sequence length="1041" mass="117225">MAASLDLPYIAEYAKSGRAACKSCKDKIDNKELRLGIMVQSPHFDGKIPLWHHMKCFFTKQRPNSEAEFGHFDSLRFEDQEKLKKMIGDAAGLPPPPAKGKRGKKGAAAVDAAATTPSGTLLKDFSVEYAKSNKSVCGTCEANIVKDTVRVGKMDYASDASKRFGPHMRWHHLDCFKAKQAELEFFESGEKLVGFKTLEKEDREKIRKEIKPIAKKRIAEEVQDVPDAKKVKKEDKETTELEKKLKEQSKEFYKYRDWLERHMKKKDWVGLLEYNKQEIPEGNSRILDRLADNMAFGRLLPCTKCGHGQLVFTSGAGYICQGDLSEWTKCNHIEKEPKREKFKIPIDDQEEFPFLKSYKCKVATRVFKETRAEVAAQTATVVSKNGQAQVLRRKPLDGWTYVVSKKVKENTGFELFKNTLMSKGAKVLTSKVDPEGLVAVVAEADEVNAEKPSSIIRHAKDLALPVLTMDFMSDFPDGDVKAKSGAPADLSRVVLNHIRSKVNEEGICGWDVDFQRLEKLSCDSLNKSMAKSAGKSSGFSKGSTTQKLKVKGGSAVDPESGLDDVAVVYKDEYGLIYNTVLSRVDVAQGTNSFYKMQILTDDSRRKFWVFRSWGRIGTNIGKTKLTNYSDAHSAISEFSEVYEEKTGDYFTGDFQNAKKVPGKFFPLVMDHGGGHRESEKTKDMDAEKSKSSLPMSVKELVSLIFSTKLMKETLHELEIDLKKMPLGNIDKSLVRRGMKVLKEADELLKGEEDASNRKNDFIDVTNRFFSMIPHDFGMNQPPLICTRAIIQEKEELCESLLEMEYAMNLLNQDTKGQDRLEYHYNQLNNELKPLDKSSDEFQMLAEYVKNTHAATHRQYSLEIEDVFTVNRKGEKKRYRPFEALHNKMLLWHGSRITNYAGILSKGLRIAPPEAPVTGYMFGKGIYFADMVSKSANYCCTTPSQNTGLMLLSEVALGNMDEQLQACNVQKLPSGKHSVKGLGKTAPDESMAKVLASGVKVPLGKPTDTKGALSSLLYNEYIVYDEAQVLTKYLLKLKFKYD</sequence>
<dbReference type="Pfam" id="PF02877">
    <property type="entry name" value="PARP_reg"/>
    <property type="match status" value="1"/>
</dbReference>
<comment type="catalytic activity">
    <reaction evidence="26">
        <text>NAD(+) + (ADP-D-ribosyl)n-acceptor = nicotinamide + (ADP-D-ribosyl)n+1-acceptor + H(+).</text>
        <dbReference type="EC" id="2.4.2.30"/>
    </reaction>
</comment>
<dbReference type="PROSITE" id="PS51060">
    <property type="entry name" value="PARP_ALPHA_HD"/>
    <property type="match status" value="1"/>
</dbReference>
<dbReference type="GO" id="GO:0045087">
    <property type="term" value="P:innate immune response"/>
    <property type="evidence" value="ECO:0007669"/>
    <property type="project" value="UniProtKB-KW"/>
</dbReference>
<keyword evidence="13" id="KW-0677">Repeat</keyword>
<dbReference type="PROSITE" id="PS51977">
    <property type="entry name" value="WGR"/>
    <property type="match status" value="1"/>
</dbReference>
<dbReference type="PIRSF" id="PIRSF000489">
    <property type="entry name" value="NAD_ADPRT"/>
    <property type="match status" value="1"/>
</dbReference>
<keyword evidence="11" id="KW-0548">Nucleotidyltransferase</keyword>
<feature type="domain" description="WGR" evidence="33">
    <location>
        <begin position="565"/>
        <end position="664"/>
    </location>
</feature>
<keyword evidence="20" id="KW-0238">DNA-binding</keyword>
<dbReference type="SUPFAM" id="SSF142921">
    <property type="entry name" value="WGR domain-like"/>
    <property type="match status" value="1"/>
</dbReference>
<keyword evidence="5" id="KW-0963">Cytoplasm</keyword>
<dbReference type="InterPro" id="IPR036616">
    <property type="entry name" value="Poly(ADP-ribose)pol_reg_dom_sf"/>
</dbReference>
<dbReference type="Gene3D" id="2.20.25.630">
    <property type="match status" value="1"/>
</dbReference>
<keyword evidence="19" id="KW-0520">NAD</keyword>
<keyword evidence="12" id="KW-0479">Metal-binding</keyword>
<dbReference type="GO" id="GO:0006302">
    <property type="term" value="P:double-strand break repair"/>
    <property type="evidence" value="ECO:0007669"/>
    <property type="project" value="TreeGrafter"/>
</dbReference>
<evidence type="ECO:0000256" key="24">
    <source>
        <dbReference type="ARBA" id="ARBA00024164"/>
    </source>
</evidence>
<keyword evidence="22" id="KW-0539">Nucleus</keyword>
<dbReference type="InterPro" id="IPR036420">
    <property type="entry name" value="BRCT_dom_sf"/>
</dbReference>
<evidence type="ECO:0000256" key="17">
    <source>
        <dbReference type="ARBA" id="ARBA00022859"/>
    </source>
</evidence>
<dbReference type="SMART" id="SM00773">
    <property type="entry name" value="WGR"/>
    <property type="match status" value="1"/>
</dbReference>
<dbReference type="Pfam" id="PF00645">
    <property type="entry name" value="zf-PARP"/>
    <property type="match status" value="2"/>
</dbReference>
<keyword evidence="6" id="KW-1017">Isopeptide bond</keyword>
<evidence type="ECO:0000256" key="19">
    <source>
        <dbReference type="ARBA" id="ARBA00023027"/>
    </source>
</evidence>
<dbReference type="AlphaFoldDB" id="A0A7R8ZNI4"/>
<dbReference type="SMART" id="SM01335">
    <property type="entry name" value="PADR1"/>
    <property type="match status" value="1"/>
</dbReference>
<dbReference type="Pfam" id="PF05406">
    <property type="entry name" value="WGR"/>
    <property type="match status" value="1"/>
</dbReference>
<accession>A0A7R8ZNI4</accession>
<dbReference type="Pfam" id="PF00644">
    <property type="entry name" value="PARP"/>
    <property type="match status" value="1"/>
</dbReference>
<dbReference type="GO" id="GO:0051287">
    <property type="term" value="F:NAD binding"/>
    <property type="evidence" value="ECO:0007669"/>
    <property type="project" value="InterPro"/>
</dbReference>
<dbReference type="PANTHER" id="PTHR10459:SF112">
    <property type="entry name" value="POLY [ADP-RIBOSE] POLYMERASE 1"/>
    <property type="match status" value="1"/>
</dbReference>
<dbReference type="InterPro" id="IPR008893">
    <property type="entry name" value="WGR_domain"/>
</dbReference>
<evidence type="ECO:0000256" key="25">
    <source>
        <dbReference type="ARBA" id="ARBA00024347"/>
    </source>
</evidence>
<keyword evidence="14" id="KW-0013">ADP-ribosylation</keyword>
<evidence type="ECO:0000256" key="7">
    <source>
        <dbReference type="ARBA" id="ARBA00022533"/>
    </source>
</evidence>
<keyword evidence="9" id="KW-0328">Glycosyltransferase</keyword>
<gene>
    <name evidence="34" type="ORF">CTOB1V02_LOCUS8303</name>
</gene>
<dbReference type="GO" id="GO:1990404">
    <property type="term" value="F:NAD+-protein mono-ADP-ribosyltransferase activity"/>
    <property type="evidence" value="ECO:0007669"/>
    <property type="project" value="TreeGrafter"/>
</dbReference>
<evidence type="ECO:0000256" key="14">
    <source>
        <dbReference type="ARBA" id="ARBA00022765"/>
    </source>
</evidence>
<dbReference type="InterPro" id="IPR012982">
    <property type="entry name" value="PARP1-like_PADR1_Zn_ribbon"/>
</dbReference>
<dbReference type="PANTHER" id="PTHR10459">
    <property type="entry name" value="DNA LIGASE"/>
    <property type="match status" value="1"/>
</dbReference>
<dbReference type="GO" id="GO:0003677">
    <property type="term" value="F:DNA binding"/>
    <property type="evidence" value="ECO:0007669"/>
    <property type="project" value="UniProtKB-KW"/>
</dbReference>
<comment type="catalytic activity">
    <reaction evidence="29">
        <text>L-seryl-[protein] + NAD(+) = O-(ADP-D-ribosyl)-L-seryl-[protein] + nicotinamide + H(+)</text>
        <dbReference type="Rhea" id="RHEA:58232"/>
        <dbReference type="Rhea" id="RHEA-COMP:9863"/>
        <dbReference type="Rhea" id="RHEA-COMP:15091"/>
        <dbReference type="ChEBI" id="CHEBI:15378"/>
        <dbReference type="ChEBI" id="CHEBI:17154"/>
        <dbReference type="ChEBI" id="CHEBI:29999"/>
        <dbReference type="ChEBI" id="CHEBI:57540"/>
        <dbReference type="ChEBI" id="CHEBI:142556"/>
    </reaction>
    <physiologicalReaction direction="left-to-right" evidence="29">
        <dbReference type="Rhea" id="RHEA:58233"/>
    </physiologicalReaction>
</comment>
<evidence type="ECO:0000259" key="31">
    <source>
        <dbReference type="PROSITE" id="PS51059"/>
    </source>
</evidence>
<dbReference type="SUPFAM" id="SSF56399">
    <property type="entry name" value="ADP-ribosylation"/>
    <property type="match status" value="1"/>
</dbReference>
<dbReference type="FunFam" id="1.20.142.10:FF:000002">
    <property type="entry name" value="Poly [ADP-ribose] polymerase"/>
    <property type="match status" value="1"/>
</dbReference>
<dbReference type="OrthoDB" id="429950at2759"/>
<dbReference type="GO" id="GO:0070212">
    <property type="term" value="P:protein poly-ADP-ribosylation"/>
    <property type="evidence" value="ECO:0007669"/>
    <property type="project" value="TreeGrafter"/>
</dbReference>
<dbReference type="PROSITE" id="PS50064">
    <property type="entry name" value="ZF_PARP_2"/>
    <property type="match status" value="2"/>
</dbReference>
<keyword evidence="17" id="KW-0391">Immunity</keyword>
<dbReference type="InterPro" id="IPR004102">
    <property type="entry name" value="Poly(ADP-ribose)pol_reg_dom"/>
</dbReference>
<dbReference type="FunFam" id="3.90.228.10:FF:000002">
    <property type="entry name" value="Poly [ADP-ribose] polymerase"/>
    <property type="match status" value="1"/>
</dbReference>
<organism evidence="34">
    <name type="scientific">Cyprideis torosa</name>
    <dbReference type="NCBI Taxonomy" id="163714"/>
    <lineage>
        <taxon>Eukaryota</taxon>
        <taxon>Metazoa</taxon>
        <taxon>Ecdysozoa</taxon>
        <taxon>Arthropoda</taxon>
        <taxon>Crustacea</taxon>
        <taxon>Oligostraca</taxon>
        <taxon>Ostracoda</taxon>
        <taxon>Podocopa</taxon>
        <taxon>Podocopida</taxon>
        <taxon>Cytherocopina</taxon>
        <taxon>Cytheroidea</taxon>
        <taxon>Cytherideidae</taxon>
        <taxon>Cyprideis</taxon>
    </lineage>
</organism>
<dbReference type="GO" id="GO:0008270">
    <property type="term" value="F:zinc ion binding"/>
    <property type="evidence" value="ECO:0007669"/>
    <property type="project" value="UniProtKB-KW"/>
</dbReference>
<evidence type="ECO:0000256" key="13">
    <source>
        <dbReference type="ARBA" id="ARBA00022737"/>
    </source>
</evidence>
<evidence type="ECO:0000256" key="4">
    <source>
        <dbReference type="ARBA" id="ARBA00022454"/>
    </source>
</evidence>
<evidence type="ECO:0000256" key="28">
    <source>
        <dbReference type="ARBA" id="ARBA00048339"/>
    </source>
</evidence>
<evidence type="ECO:0000256" key="11">
    <source>
        <dbReference type="ARBA" id="ARBA00022695"/>
    </source>
</evidence>
<reference evidence="34" key="1">
    <citation type="submission" date="2020-11" db="EMBL/GenBank/DDBJ databases">
        <authorList>
            <person name="Tran Van P."/>
        </authorList>
    </citation>
    <scope>NUCLEOTIDE SEQUENCE</scope>
</reference>
<evidence type="ECO:0000256" key="18">
    <source>
        <dbReference type="ARBA" id="ARBA00023015"/>
    </source>
</evidence>
<keyword evidence="4" id="KW-0158">Chromosome</keyword>
<dbReference type="SUPFAM" id="SSF57716">
    <property type="entry name" value="Glucocorticoid receptor-like (DNA-binding domain)"/>
    <property type="match status" value="2"/>
</dbReference>
<evidence type="ECO:0000256" key="10">
    <source>
        <dbReference type="ARBA" id="ARBA00022679"/>
    </source>
</evidence>
<evidence type="ECO:0000259" key="33">
    <source>
        <dbReference type="PROSITE" id="PS51977"/>
    </source>
</evidence>
<dbReference type="InterPro" id="IPR008288">
    <property type="entry name" value="PARP"/>
</dbReference>
<dbReference type="Gene3D" id="3.90.228.10">
    <property type="match status" value="1"/>
</dbReference>
<dbReference type="Pfam" id="PF21728">
    <property type="entry name" value="PADR1_N"/>
    <property type="match status" value="1"/>
</dbReference>
<evidence type="ECO:0000256" key="27">
    <source>
        <dbReference type="ARBA" id="ARBA00048241"/>
    </source>
</evidence>
<dbReference type="Gene3D" id="3.30.1740.10">
    <property type="entry name" value="Zinc finger, PARP-type"/>
    <property type="match status" value="2"/>
</dbReference>
<dbReference type="Gene3D" id="1.20.142.10">
    <property type="entry name" value="Poly(ADP-ribose) polymerase, regulatory domain"/>
    <property type="match status" value="1"/>
</dbReference>
<dbReference type="FunFam" id="1.10.20.130:FF:000001">
    <property type="entry name" value="Poly [ADP-ribose] polymerase"/>
    <property type="match status" value="1"/>
</dbReference>
<comment type="similarity">
    <text evidence="25">Belongs to the ARTD/PARP family.</text>
</comment>
<evidence type="ECO:0000256" key="6">
    <source>
        <dbReference type="ARBA" id="ARBA00022499"/>
    </source>
</evidence>
<comment type="catalytic activity">
    <reaction evidence="23">
        <text>L-glutamyl-[protein] + NAD(+) = 5-O-(ADP-D-ribosyl)-L-glutamyl-[protein] + nicotinamide</text>
        <dbReference type="Rhea" id="RHEA:58224"/>
        <dbReference type="Rhea" id="RHEA-COMP:10208"/>
        <dbReference type="Rhea" id="RHEA-COMP:15089"/>
        <dbReference type="ChEBI" id="CHEBI:17154"/>
        <dbReference type="ChEBI" id="CHEBI:29973"/>
        <dbReference type="ChEBI" id="CHEBI:57540"/>
        <dbReference type="ChEBI" id="CHEBI:142540"/>
    </reaction>
    <physiologicalReaction direction="left-to-right" evidence="23">
        <dbReference type="Rhea" id="RHEA:58225"/>
    </physiologicalReaction>
</comment>
<dbReference type="InterPro" id="IPR001510">
    <property type="entry name" value="Znf_PARP"/>
</dbReference>
<dbReference type="InterPro" id="IPR050800">
    <property type="entry name" value="ARTD/PARP"/>
</dbReference>
<evidence type="ECO:0000313" key="34">
    <source>
        <dbReference type="EMBL" id="CAD7230445.1"/>
    </source>
</evidence>
<dbReference type="Gene3D" id="1.10.20.130">
    <property type="match status" value="1"/>
</dbReference>
<evidence type="ECO:0000256" key="15">
    <source>
        <dbReference type="ARBA" id="ARBA00022771"/>
    </source>
</evidence>
<feature type="domain" description="PARP-type" evidence="30">
    <location>
        <begin position="125"/>
        <end position="214"/>
    </location>
</feature>
<evidence type="ECO:0000256" key="8">
    <source>
        <dbReference type="ARBA" id="ARBA00022588"/>
    </source>
</evidence>
<dbReference type="GO" id="GO:0005730">
    <property type="term" value="C:nucleolus"/>
    <property type="evidence" value="ECO:0007669"/>
    <property type="project" value="UniProtKB-SubCell"/>
</dbReference>
<feature type="domain" description="PARP catalytic" evidence="31">
    <location>
        <begin position="818"/>
        <end position="1041"/>
    </location>
</feature>
<evidence type="ECO:0000259" key="32">
    <source>
        <dbReference type="PROSITE" id="PS51060"/>
    </source>
</evidence>
<evidence type="ECO:0000256" key="21">
    <source>
        <dbReference type="ARBA" id="ARBA00023163"/>
    </source>
</evidence>
<evidence type="ECO:0000256" key="23">
    <source>
        <dbReference type="ARBA" id="ARBA00024159"/>
    </source>
</evidence>
<comment type="subcellular location">
    <subcellularLocation>
        <location evidence="1">Chromosome</location>
    </subcellularLocation>
    <subcellularLocation>
        <location evidence="2">Cytoplasm</location>
        <location evidence="2">Cytosol</location>
    </subcellularLocation>
    <subcellularLocation>
        <location evidence="3">Nucleus</location>
        <location evidence="3">Nucleolus</location>
    </subcellularLocation>
</comment>
<keyword evidence="18" id="KW-0805">Transcription regulation</keyword>
<dbReference type="EMBL" id="OB662697">
    <property type="protein sequence ID" value="CAD7230445.1"/>
    <property type="molecule type" value="Genomic_DNA"/>
</dbReference>
<comment type="catalytic activity">
    <reaction evidence="24">
        <text>L-aspartyl-[protein] + NAD(+) = 4-O-(ADP-D-ribosyl)-L-aspartyl-[protein] + nicotinamide</text>
        <dbReference type="Rhea" id="RHEA:54424"/>
        <dbReference type="Rhea" id="RHEA-COMP:9867"/>
        <dbReference type="Rhea" id="RHEA-COMP:13832"/>
        <dbReference type="ChEBI" id="CHEBI:17154"/>
        <dbReference type="ChEBI" id="CHEBI:29961"/>
        <dbReference type="ChEBI" id="CHEBI:57540"/>
        <dbReference type="ChEBI" id="CHEBI:138102"/>
    </reaction>
    <physiologicalReaction direction="left-to-right" evidence="24">
        <dbReference type="Rhea" id="RHEA:54425"/>
    </physiologicalReaction>
</comment>
<feature type="domain" description="PARP-type" evidence="30">
    <location>
        <begin position="9"/>
        <end position="91"/>
    </location>
</feature>
<dbReference type="InterPro" id="IPR036957">
    <property type="entry name" value="Znf_PARP_sf"/>
</dbReference>
<dbReference type="InterPro" id="IPR038650">
    <property type="entry name" value="PADR1_C_dom_sf"/>
</dbReference>
<keyword evidence="16" id="KW-0862">Zinc</keyword>
<evidence type="ECO:0000259" key="30">
    <source>
        <dbReference type="PROSITE" id="PS50064"/>
    </source>
</evidence>
<dbReference type="SUPFAM" id="SSF47587">
    <property type="entry name" value="Domain of poly(ADP-ribose) polymerase"/>
    <property type="match status" value="1"/>
</dbReference>
<dbReference type="GO" id="GO:0005829">
    <property type="term" value="C:cytosol"/>
    <property type="evidence" value="ECO:0007669"/>
    <property type="project" value="UniProtKB-SubCell"/>
</dbReference>
<proteinExistence type="inferred from homology"/>
<dbReference type="SMART" id="SM01336">
    <property type="entry name" value="zf-PARP"/>
    <property type="match status" value="2"/>
</dbReference>
<evidence type="ECO:0000256" key="9">
    <source>
        <dbReference type="ARBA" id="ARBA00022676"/>
    </source>
</evidence>
<evidence type="ECO:0000256" key="2">
    <source>
        <dbReference type="ARBA" id="ARBA00004514"/>
    </source>
</evidence>
<dbReference type="CDD" id="cd01437">
    <property type="entry name" value="parp_like"/>
    <property type="match status" value="1"/>
</dbReference>
<evidence type="ECO:0000256" key="1">
    <source>
        <dbReference type="ARBA" id="ARBA00004286"/>
    </source>
</evidence>
<evidence type="ECO:0000256" key="29">
    <source>
        <dbReference type="ARBA" id="ARBA00048575"/>
    </source>
</evidence>
<comment type="catalytic activity">
    <reaction evidence="27">
        <text>L-histidyl-[protein] + NAD(+) = N(tele)-(ADP-D-ribosyl)-L-histidyl-[protein] + nicotinamide + H(+)</text>
        <dbReference type="Rhea" id="RHEA:72071"/>
        <dbReference type="Rhea" id="RHEA-COMP:9745"/>
        <dbReference type="Rhea" id="RHEA-COMP:18085"/>
        <dbReference type="ChEBI" id="CHEBI:15378"/>
        <dbReference type="ChEBI" id="CHEBI:17154"/>
        <dbReference type="ChEBI" id="CHEBI:29979"/>
        <dbReference type="ChEBI" id="CHEBI:57540"/>
        <dbReference type="ChEBI" id="CHEBI:191398"/>
    </reaction>
    <physiologicalReaction direction="left-to-right" evidence="27">
        <dbReference type="Rhea" id="RHEA:72072"/>
    </physiologicalReaction>
</comment>